<sequence length="143" mass="14490">MVPVLQYHPTQPYGSGSGTGPSSHGSGPSASPIAMVPASEPDLTAMFPAPEPAHTAMVQASVPAPAAMVPAPAAMATRSHHHELSNSMRRRCVPASTSSTLFALWVEKDLALPAIAVIGDQSSGKSSVLEALSGVALPRGSVS</sequence>
<keyword evidence="1" id="KW-0547">Nucleotide-binding</keyword>
<evidence type="ECO:0000256" key="3">
    <source>
        <dbReference type="SAM" id="MobiDB-lite"/>
    </source>
</evidence>
<dbReference type="PROSITE" id="PS51718">
    <property type="entry name" value="G_DYNAMIN_2"/>
    <property type="match status" value="1"/>
</dbReference>
<feature type="region of interest" description="Disordered" evidence="3">
    <location>
        <begin position="1"/>
        <end position="36"/>
    </location>
</feature>
<dbReference type="Gene3D" id="3.40.50.300">
    <property type="entry name" value="P-loop containing nucleotide triphosphate hydrolases"/>
    <property type="match status" value="1"/>
</dbReference>
<dbReference type="InterPro" id="IPR027417">
    <property type="entry name" value="P-loop_NTPase"/>
</dbReference>
<evidence type="ECO:0000256" key="1">
    <source>
        <dbReference type="ARBA" id="ARBA00022741"/>
    </source>
</evidence>
<dbReference type="Pfam" id="PF00350">
    <property type="entry name" value="Dynamin_N"/>
    <property type="match status" value="1"/>
</dbReference>
<dbReference type="AlphaFoldDB" id="A0A7J5Z4D6"/>
<gene>
    <name evidence="5" type="ORF">F7725_016672</name>
</gene>
<dbReference type="EMBL" id="JAAKFY010000006">
    <property type="protein sequence ID" value="KAF3855949.1"/>
    <property type="molecule type" value="Genomic_DNA"/>
</dbReference>
<evidence type="ECO:0000313" key="6">
    <source>
        <dbReference type="Proteomes" id="UP000518266"/>
    </source>
</evidence>
<organism evidence="5 6">
    <name type="scientific">Dissostichus mawsoni</name>
    <name type="common">Antarctic cod</name>
    <dbReference type="NCBI Taxonomy" id="36200"/>
    <lineage>
        <taxon>Eukaryota</taxon>
        <taxon>Metazoa</taxon>
        <taxon>Chordata</taxon>
        <taxon>Craniata</taxon>
        <taxon>Vertebrata</taxon>
        <taxon>Euteleostomi</taxon>
        <taxon>Actinopterygii</taxon>
        <taxon>Neopterygii</taxon>
        <taxon>Teleostei</taxon>
        <taxon>Neoteleostei</taxon>
        <taxon>Acanthomorphata</taxon>
        <taxon>Eupercaria</taxon>
        <taxon>Perciformes</taxon>
        <taxon>Notothenioidei</taxon>
        <taxon>Nototheniidae</taxon>
        <taxon>Dissostichus</taxon>
    </lineage>
</organism>
<feature type="domain" description="Dynamin-type G" evidence="4">
    <location>
        <begin position="109"/>
        <end position="143"/>
    </location>
</feature>
<dbReference type="SUPFAM" id="SSF52540">
    <property type="entry name" value="P-loop containing nucleoside triphosphate hydrolases"/>
    <property type="match status" value="1"/>
</dbReference>
<keyword evidence="6" id="KW-1185">Reference proteome</keyword>
<feature type="compositionally biased region" description="Low complexity" evidence="3">
    <location>
        <begin position="20"/>
        <end position="32"/>
    </location>
</feature>
<reference evidence="5 6" key="1">
    <citation type="submission" date="2020-03" db="EMBL/GenBank/DDBJ databases">
        <title>Dissostichus mawsoni Genome sequencing and assembly.</title>
        <authorList>
            <person name="Park H."/>
        </authorList>
    </citation>
    <scope>NUCLEOTIDE SEQUENCE [LARGE SCALE GENOMIC DNA]</scope>
    <source>
        <strain evidence="5">DM0001</strain>
        <tissue evidence="5">Muscle</tissue>
    </source>
</reference>
<dbReference type="InterPro" id="IPR022812">
    <property type="entry name" value="Dynamin"/>
</dbReference>
<accession>A0A7J5Z4D6</accession>
<dbReference type="PRINTS" id="PR00195">
    <property type="entry name" value="DYNAMIN"/>
</dbReference>
<evidence type="ECO:0000256" key="2">
    <source>
        <dbReference type="ARBA" id="ARBA00023134"/>
    </source>
</evidence>
<dbReference type="InterPro" id="IPR030381">
    <property type="entry name" value="G_DYNAMIN_dom"/>
</dbReference>
<proteinExistence type="predicted"/>
<evidence type="ECO:0000313" key="5">
    <source>
        <dbReference type="EMBL" id="KAF3855949.1"/>
    </source>
</evidence>
<evidence type="ECO:0000259" key="4">
    <source>
        <dbReference type="PROSITE" id="PS51718"/>
    </source>
</evidence>
<dbReference type="InterPro" id="IPR045063">
    <property type="entry name" value="Dynamin_N"/>
</dbReference>
<protein>
    <recommendedName>
        <fullName evidence="4">Dynamin-type G domain-containing protein</fullName>
    </recommendedName>
</protein>
<dbReference type="Proteomes" id="UP000518266">
    <property type="component" value="Unassembled WGS sequence"/>
</dbReference>
<comment type="caution">
    <text evidence="5">The sequence shown here is derived from an EMBL/GenBank/DDBJ whole genome shotgun (WGS) entry which is preliminary data.</text>
</comment>
<name>A0A7J5Z4D6_DISMA</name>
<dbReference type="GO" id="GO:0005525">
    <property type="term" value="F:GTP binding"/>
    <property type="evidence" value="ECO:0007669"/>
    <property type="project" value="InterPro"/>
</dbReference>
<keyword evidence="2" id="KW-0342">GTP-binding</keyword>
<dbReference type="OrthoDB" id="5061070at2759"/>